<dbReference type="SUPFAM" id="SSF52540">
    <property type="entry name" value="P-loop containing nucleoside triphosphate hydrolases"/>
    <property type="match status" value="1"/>
</dbReference>
<evidence type="ECO:0000313" key="6">
    <source>
        <dbReference type="Proteomes" id="UP000199251"/>
    </source>
</evidence>
<dbReference type="PANTHER" id="PTHR32114:SF2">
    <property type="entry name" value="ABC TRANSPORTER ABCH.3"/>
    <property type="match status" value="1"/>
</dbReference>
<proteinExistence type="inferred from homology"/>
<dbReference type="GO" id="GO:0016887">
    <property type="term" value="F:ATP hydrolysis activity"/>
    <property type="evidence" value="ECO:0007669"/>
    <property type="project" value="InterPro"/>
</dbReference>
<accession>A0A0E3WE24</accession>
<dbReference type="PANTHER" id="PTHR32114">
    <property type="entry name" value="ABC TRANSPORTER ABCH.3"/>
    <property type="match status" value="1"/>
</dbReference>
<dbReference type="InterPro" id="IPR038729">
    <property type="entry name" value="Rad50/SbcC_AAA"/>
</dbReference>
<protein>
    <recommendedName>
        <fullName evidence="3">Nuclease SbcCD subunit C</fullName>
    </recommendedName>
</protein>
<evidence type="ECO:0000256" key="2">
    <source>
        <dbReference type="ARBA" id="ARBA00011322"/>
    </source>
</evidence>
<organism evidence="5 6">
    <name type="scientific">Mycobacterium lentiflavum</name>
    <dbReference type="NCBI Taxonomy" id="141349"/>
    <lineage>
        <taxon>Bacteria</taxon>
        <taxon>Bacillati</taxon>
        <taxon>Actinomycetota</taxon>
        <taxon>Actinomycetes</taxon>
        <taxon>Mycobacteriales</taxon>
        <taxon>Mycobacteriaceae</taxon>
        <taxon>Mycobacterium</taxon>
        <taxon>Mycobacterium simiae complex</taxon>
    </lineage>
</organism>
<evidence type="ECO:0000256" key="3">
    <source>
        <dbReference type="ARBA" id="ARBA00013368"/>
    </source>
</evidence>
<sequence>MTISYIEVCGFRSYGVEPQRIELSAPLTVIHADNSQGKTSLAEAFEFLHTGTISRRQLAGGSPGEFEGALRNAHIGPVAEVYVEVGLLDANGTEAIIRRELNVDYSGAADCESALTVNGMETQSVTEVGLHLSDPPLAAPVLLEHALRYAVSAKPGDRSDYFKAMLEIADLDVVRTEIASLITEREARPRESLVQKLDSLASVPVLSPMLTTSQVASEHQLTNSMLTMLNTIVPPGYDDAPNEQPLVTAIDRVQRELASRQNSVVPVRQLRPSPNPQPGIRIDVVTSEEHEDVRPDNVALTARLSDYNTLAGTVERSVADVLPLLRAALSVDVVARHDGDGSVDCPLCQTPDALTDERIAAIRRQVADQEGLTQSGSSLRSAVLSLGADLRTIRDWSARTTPTVASWTDEQRSAYGRTILQLGGSADLFDSAVAEGISLKTAADELNDAIEAAQPVLVRIVDRLEQLLEVPDADIADLIQRDGVIRQSLSKHTSALEKSTVASDACIEDVEPRLSALSATDGWMVLTELSSNTELVWQAIVRQRNADACTTRLKTAQRVIVSAIKKVLDRKLELMADEIRTWWSLMRPDELTVFDRISRRGSGNRYLDLTAALVPEPAGSGVIRNALAVLSNSQVNALGLAAFLARCQLLDCPVIFLDDPVPGSDREHRYTFAGAVVAKLLGNGRQVIVATHDAELARTLQTLHQHLGINEFSANLLDPRVGTRIVRTGDDFERLMLDASSQMSSPLIENRRAAGNSLRIATERLAKHILVAARVAAGEPDASLADYDNKNLRQLRPMVTGHAKAANEPGQWTTLARILNDSDHDTSPPQPADLKICHDMLRDIKKRHKVSTPADAQ</sequence>
<reference evidence="5 6" key="1">
    <citation type="submission" date="2015-03" db="EMBL/GenBank/DDBJ databases">
        <authorList>
            <person name="Urmite Genomes"/>
        </authorList>
    </citation>
    <scope>NUCLEOTIDE SEQUENCE [LARGE SCALE GENOMIC DNA]</scope>
    <source>
        <strain evidence="5 6">CSUR P1491</strain>
    </source>
</reference>
<comment type="subunit">
    <text evidence="2">Heterodimer of SbcC and SbcD.</text>
</comment>
<comment type="similarity">
    <text evidence="1">Belongs to the SMC family. SbcC subfamily.</text>
</comment>
<dbReference type="AlphaFoldDB" id="A0A0E3WE24"/>
<evidence type="ECO:0000259" key="4">
    <source>
        <dbReference type="Pfam" id="PF13476"/>
    </source>
</evidence>
<evidence type="ECO:0000256" key="1">
    <source>
        <dbReference type="ARBA" id="ARBA00006930"/>
    </source>
</evidence>
<dbReference type="EMBL" id="CTEE01000001">
    <property type="protein sequence ID" value="CQD22757.1"/>
    <property type="molecule type" value="Genomic_DNA"/>
</dbReference>
<dbReference type="STRING" id="141349.BN1232_05728"/>
<feature type="domain" description="Rad50/SbcC-type AAA" evidence="4">
    <location>
        <begin position="6"/>
        <end position="101"/>
    </location>
</feature>
<dbReference type="Gene3D" id="3.40.50.300">
    <property type="entry name" value="P-loop containing nucleotide triphosphate hydrolases"/>
    <property type="match status" value="2"/>
</dbReference>
<dbReference type="GO" id="GO:0006302">
    <property type="term" value="P:double-strand break repair"/>
    <property type="evidence" value="ECO:0007669"/>
    <property type="project" value="InterPro"/>
</dbReference>
<name>A0A0E3WE24_MYCLN</name>
<dbReference type="Pfam" id="PF13476">
    <property type="entry name" value="AAA_23"/>
    <property type="match status" value="1"/>
</dbReference>
<dbReference type="InterPro" id="IPR027417">
    <property type="entry name" value="P-loop_NTPase"/>
</dbReference>
<dbReference type="RefSeq" id="WP_090607991.1">
    <property type="nucleotide sequence ID" value="NZ_CTEE01000001.1"/>
</dbReference>
<gene>
    <name evidence="5" type="ORF">BN1232_05728</name>
</gene>
<dbReference type="OrthoDB" id="4652702at2"/>
<evidence type="ECO:0000313" key="5">
    <source>
        <dbReference type="EMBL" id="CQD22757.1"/>
    </source>
</evidence>
<dbReference type="Proteomes" id="UP000199251">
    <property type="component" value="Unassembled WGS sequence"/>
</dbReference>